<evidence type="ECO:0000313" key="5">
    <source>
        <dbReference type="EMBL" id="GJN25207.1"/>
    </source>
</evidence>
<dbReference type="Proteomes" id="UP001054889">
    <property type="component" value="Unassembled WGS sequence"/>
</dbReference>
<reference evidence="5" key="1">
    <citation type="journal article" date="2018" name="DNA Res.">
        <title>Multiple hybrid de novo genome assembly of finger millet, an orphan allotetraploid crop.</title>
        <authorList>
            <person name="Hatakeyama M."/>
            <person name="Aluri S."/>
            <person name="Balachadran M.T."/>
            <person name="Sivarajan S.R."/>
            <person name="Patrignani A."/>
            <person name="Gruter S."/>
            <person name="Poveda L."/>
            <person name="Shimizu-Inatsugi R."/>
            <person name="Baeten J."/>
            <person name="Francoijs K.J."/>
            <person name="Nataraja K.N."/>
            <person name="Reddy Y.A.N."/>
            <person name="Phadnis S."/>
            <person name="Ravikumar R.L."/>
            <person name="Schlapbach R."/>
            <person name="Sreeman S.M."/>
            <person name="Shimizu K.K."/>
        </authorList>
    </citation>
    <scope>NUCLEOTIDE SEQUENCE</scope>
</reference>
<proteinExistence type="predicted"/>
<gene>
    <name evidence="5" type="primary">gb13006</name>
    <name evidence="5" type="ORF">PR202_gb13006</name>
</gene>
<keyword evidence="6" id="KW-1185">Reference proteome</keyword>
<evidence type="ECO:0000256" key="1">
    <source>
        <dbReference type="ARBA" id="ARBA00022574"/>
    </source>
</evidence>
<dbReference type="EMBL" id="BQKI01000078">
    <property type="protein sequence ID" value="GJN25207.1"/>
    <property type="molecule type" value="Genomic_DNA"/>
</dbReference>
<dbReference type="AlphaFoldDB" id="A0AAV5ES27"/>
<feature type="domain" description="DUF3615" evidence="4">
    <location>
        <begin position="204"/>
        <end position="279"/>
    </location>
</feature>
<dbReference type="Pfam" id="PF00400">
    <property type="entry name" value="WD40"/>
    <property type="match status" value="3"/>
</dbReference>
<evidence type="ECO:0000313" key="6">
    <source>
        <dbReference type="Proteomes" id="UP001054889"/>
    </source>
</evidence>
<dbReference type="GO" id="GO:0016593">
    <property type="term" value="C:Cdc73/Paf1 complex"/>
    <property type="evidence" value="ECO:0007669"/>
    <property type="project" value="TreeGrafter"/>
</dbReference>
<keyword evidence="2" id="KW-0677">Repeat</keyword>
<dbReference type="PROSITE" id="PS50082">
    <property type="entry name" value="WD_REPEATS_2"/>
    <property type="match status" value="2"/>
</dbReference>
<feature type="repeat" description="WD" evidence="3">
    <location>
        <begin position="19"/>
        <end position="61"/>
    </location>
</feature>
<dbReference type="InterPro" id="IPR036322">
    <property type="entry name" value="WD40_repeat_dom_sf"/>
</dbReference>
<dbReference type="InterPro" id="IPR051510">
    <property type="entry name" value="SKI8"/>
</dbReference>
<organism evidence="5 6">
    <name type="scientific">Eleusine coracana subsp. coracana</name>
    <dbReference type="NCBI Taxonomy" id="191504"/>
    <lineage>
        <taxon>Eukaryota</taxon>
        <taxon>Viridiplantae</taxon>
        <taxon>Streptophyta</taxon>
        <taxon>Embryophyta</taxon>
        <taxon>Tracheophyta</taxon>
        <taxon>Spermatophyta</taxon>
        <taxon>Magnoliopsida</taxon>
        <taxon>Liliopsida</taxon>
        <taxon>Poales</taxon>
        <taxon>Poaceae</taxon>
        <taxon>PACMAD clade</taxon>
        <taxon>Chloridoideae</taxon>
        <taxon>Cynodonteae</taxon>
        <taxon>Eleusininae</taxon>
        <taxon>Eleusine</taxon>
    </lineage>
</organism>
<accession>A0AAV5ES27</accession>
<keyword evidence="1 3" id="KW-0853">WD repeat</keyword>
<evidence type="ECO:0000256" key="3">
    <source>
        <dbReference type="PROSITE-ProRule" id="PRU00221"/>
    </source>
</evidence>
<reference evidence="5" key="2">
    <citation type="submission" date="2021-12" db="EMBL/GenBank/DDBJ databases">
        <title>Resequencing data analysis of finger millet.</title>
        <authorList>
            <person name="Hatakeyama M."/>
            <person name="Aluri S."/>
            <person name="Balachadran M.T."/>
            <person name="Sivarajan S.R."/>
            <person name="Poveda L."/>
            <person name="Shimizu-Inatsugi R."/>
            <person name="Schlapbach R."/>
            <person name="Sreeman S.M."/>
            <person name="Shimizu K.K."/>
        </authorList>
    </citation>
    <scope>NUCLEOTIDE SEQUENCE</scope>
</reference>
<name>A0AAV5ES27_ELECO</name>
<dbReference type="InterPro" id="IPR001680">
    <property type="entry name" value="WD40_rpt"/>
</dbReference>
<dbReference type="Pfam" id="PF12274">
    <property type="entry name" value="DUF3615"/>
    <property type="match status" value="1"/>
</dbReference>
<protein>
    <recommendedName>
        <fullName evidence="4">DUF3615 domain-containing protein</fullName>
    </recommendedName>
</protein>
<dbReference type="SMART" id="SM00320">
    <property type="entry name" value="WD40"/>
    <property type="match status" value="4"/>
</dbReference>
<dbReference type="SUPFAM" id="SSF50978">
    <property type="entry name" value="WD40 repeat-like"/>
    <property type="match status" value="1"/>
</dbReference>
<evidence type="ECO:0000259" key="4">
    <source>
        <dbReference type="Pfam" id="PF12274"/>
    </source>
</evidence>
<sequence>MDGTIAVYDAVHMKFLHHLEGHHMPVRSMVFSPIDPHVLFTASDDCHIYIYDAKEKSLIGAMSGHASWVLSIDTPPPRNWDPTAKRLRASHRSPAKGEGQVQATARAGDDDILCRLRHYASANASSEPPAARGGDPDPAVGRSEFDLRCLVSLAKAYLHFRWEVDSDVVTVAHCGCREITRFTKSRPILRASPNAIVEQSKRLAKVAMEHYNKTKKIKFELVDVMPVIMMSEPEGLYTHIKFTARSNKEGSLDQLFFAELQRCGKTRQAPSGQLVTCCEPLGFDSIAGGGSGSVKLWDTEKWQPITSLAVPRPEGARPDKTGSGKFVLSVTWSSDGKLLACGSMDGSIAVYDAVRMKFLHHLEGHHMPVRSMVFSLVDLHVLFIASDDCHIHIYDAKEKSHWSYVRPCKLGAEH</sequence>
<comment type="caution">
    <text evidence="5">The sequence shown here is derived from an EMBL/GenBank/DDBJ whole genome shotgun (WGS) entry which is preliminary data.</text>
</comment>
<dbReference type="PANTHER" id="PTHR44090:SF1">
    <property type="entry name" value="SUPERKILLER COMPLEX PROTEIN 8"/>
    <property type="match status" value="1"/>
</dbReference>
<dbReference type="InterPro" id="IPR015943">
    <property type="entry name" value="WD40/YVTN_repeat-like_dom_sf"/>
</dbReference>
<feature type="repeat" description="WD" evidence="3">
    <location>
        <begin position="320"/>
        <end position="352"/>
    </location>
</feature>
<dbReference type="PANTHER" id="PTHR44090">
    <property type="entry name" value="WD REPEAT-CONTAINING PROTEIN 61"/>
    <property type="match status" value="1"/>
</dbReference>
<dbReference type="InterPro" id="IPR022059">
    <property type="entry name" value="DUF3615"/>
</dbReference>
<dbReference type="Gene3D" id="2.130.10.10">
    <property type="entry name" value="YVTN repeat-like/Quinoprotein amine dehydrogenase"/>
    <property type="match status" value="2"/>
</dbReference>
<evidence type="ECO:0000256" key="2">
    <source>
        <dbReference type="ARBA" id="ARBA00022737"/>
    </source>
</evidence>